<keyword evidence="7" id="KW-1185">Reference proteome</keyword>
<dbReference type="STRING" id="908615.SAMN05421540_104160"/>
<dbReference type="Proteomes" id="UP000198820">
    <property type="component" value="Unassembled WGS sequence"/>
</dbReference>
<dbReference type="RefSeq" id="WP_234953104.1">
    <property type="nucleotide sequence ID" value="NZ_FNQF01000004.1"/>
</dbReference>
<reference evidence="6 7" key="1">
    <citation type="submission" date="2016-10" db="EMBL/GenBank/DDBJ databases">
        <authorList>
            <person name="de Groot N.N."/>
        </authorList>
    </citation>
    <scope>NUCLEOTIDE SEQUENCE [LARGE SCALE GENOMIC DNA]</scope>
    <source>
        <strain evidence="6 7">DSM 23581</strain>
    </source>
</reference>
<comment type="subcellular location">
    <subcellularLocation>
        <location evidence="1">Membrane</location>
        <topology evidence="1">Multi-pass membrane protein</topology>
    </subcellularLocation>
</comment>
<accession>A0A1H3ZPR5</accession>
<evidence type="ECO:0000313" key="6">
    <source>
        <dbReference type="EMBL" id="SEA25658.1"/>
    </source>
</evidence>
<evidence type="ECO:0000256" key="4">
    <source>
        <dbReference type="ARBA" id="ARBA00023136"/>
    </source>
</evidence>
<protein>
    <submittedName>
        <fullName evidence="6">Putative oxidoreductase</fullName>
    </submittedName>
</protein>
<dbReference type="InterPro" id="IPR032808">
    <property type="entry name" value="DoxX"/>
</dbReference>
<feature type="transmembrane region" description="Helical" evidence="5">
    <location>
        <begin position="60"/>
        <end position="78"/>
    </location>
</feature>
<evidence type="ECO:0000256" key="5">
    <source>
        <dbReference type="SAM" id="Phobius"/>
    </source>
</evidence>
<feature type="transmembrane region" description="Helical" evidence="5">
    <location>
        <begin position="85"/>
        <end position="105"/>
    </location>
</feature>
<feature type="transmembrane region" description="Helical" evidence="5">
    <location>
        <begin position="12"/>
        <end position="34"/>
    </location>
</feature>
<gene>
    <name evidence="6" type="ORF">SAMN05421540_104160</name>
</gene>
<keyword evidence="2 5" id="KW-0812">Transmembrane</keyword>
<keyword evidence="3 5" id="KW-1133">Transmembrane helix</keyword>
<evidence type="ECO:0000256" key="2">
    <source>
        <dbReference type="ARBA" id="ARBA00022692"/>
    </source>
</evidence>
<sequence length="134" mass="14342">MLKSNKIEVSQLSIVLLRMMLSLIFIVASLNHLFQLEKTVGRIESAKFGMIGNLMGPPEVAVITSGIIMLIAGLALLIGFKTKLAAIALIIVLIPITLTIQIGQVSSLGPLFKNVAILGGLLIFALNNFSKQKS</sequence>
<dbReference type="GO" id="GO:0016020">
    <property type="term" value="C:membrane"/>
    <property type="evidence" value="ECO:0007669"/>
    <property type="project" value="UniProtKB-SubCell"/>
</dbReference>
<name>A0A1H3ZPR5_9FLAO</name>
<evidence type="ECO:0000256" key="3">
    <source>
        <dbReference type="ARBA" id="ARBA00022989"/>
    </source>
</evidence>
<dbReference type="Pfam" id="PF07681">
    <property type="entry name" value="DoxX"/>
    <property type="match status" value="1"/>
</dbReference>
<evidence type="ECO:0000256" key="1">
    <source>
        <dbReference type="ARBA" id="ARBA00004141"/>
    </source>
</evidence>
<dbReference type="AlphaFoldDB" id="A0A1H3ZPR5"/>
<evidence type="ECO:0000313" key="7">
    <source>
        <dbReference type="Proteomes" id="UP000198820"/>
    </source>
</evidence>
<keyword evidence="4 5" id="KW-0472">Membrane</keyword>
<feature type="transmembrane region" description="Helical" evidence="5">
    <location>
        <begin position="111"/>
        <end position="129"/>
    </location>
</feature>
<organism evidence="6 7">
    <name type="scientific">Psychroflexus halocasei</name>
    <dbReference type="NCBI Taxonomy" id="908615"/>
    <lineage>
        <taxon>Bacteria</taxon>
        <taxon>Pseudomonadati</taxon>
        <taxon>Bacteroidota</taxon>
        <taxon>Flavobacteriia</taxon>
        <taxon>Flavobacteriales</taxon>
        <taxon>Flavobacteriaceae</taxon>
        <taxon>Psychroflexus</taxon>
    </lineage>
</organism>
<proteinExistence type="predicted"/>
<dbReference type="EMBL" id="FNQF01000004">
    <property type="protein sequence ID" value="SEA25658.1"/>
    <property type="molecule type" value="Genomic_DNA"/>
</dbReference>